<dbReference type="PANTHER" id="PTHR45855">
    <property type="entry name" value="TRANSCRIPTION FACTOR PIF1-RELATED"/>
    <property type="match status" value="1"/>
</dbReference>
<dbReference type="OMA" id="NAPRDGH"/>
<dbReference type="Gramene" id="CDY07391">
    <property type="protein sequence ID" value="CDY07391"/>
    <property type="gene ID" value="GSBRNA2T00124375001"/>
</dbReference>
<dbReference type="PROSITE" id="PS50888">
    <property type="entry name" value="BHLH"/>
    <property type="match status" value="1"/>
</dbReference>
<sequence>MSNMNNDQESIQFWSSLLHSLADSDPKDDHLPEISSPIMVMSTSMAIDVSPKPFNAPRDGHKAGPQKAIVETGDGSIDEGGQRSAEKHIEVIKKEGEKEEIKNFGKSKRPRTTEARNIAEKRRRTDIKTKIENLKQLTPNCKKRDIASTLDCIIDNIRWMKHYVESQSMGPMLPLGIKMDFPAPWFPSIPPNFIMPPFSGFTPGETSCAYGNQNIEPSTTKVYDSYSFTVVHLTSLENLLGVQPAAVRTDITSKNHSANLSLVTRMSDHWAEFFNTMSELATVTIWACPCAIP</sequence>
<gene>
    <name evidence="8" type="primary">BnaA07g24700D</name>
    <name evidence="7" type="synonym">BnabHLH328</name>
    <name evidence="8" type="ORF">GSBRNA2T00124375001</name>
</gene>
<name>A0A078F1W7_BRANA</name>
<keyword evidence="2" id="KW-0805">Transcription regulation</keyword>
<keyword evidence="4" id="KW-0804">Transcription</keyword>
<dbReference type="Pfam" id="PF00010">
    <property type="entry name" value="HLH"/>
    <property type="match status" value="1"/>
</dbReference>
<evidence type="ECO:0000259" key="6">
    <source>
        <dbReference type="PROSITE" id="PS50888"/>
    </source>
</evidence>
<dbReference type="SMR" id="A0A078F1W7"/>
<keyword evidence="3" id="KW-0238">DNA-binding</keyword>
<evidence type="ECO:0000256" key="3">
    <source>
        <dbReference type="ARBA" id="ARBA00023125"/>
    </source>
</evidence>
<reference evidence="8" key="2">
    <citation type="submission" date="2014-06" db="EMBL/GenBank/DDBJ databases">
        <authorList>
            <person name="Genoscope - CEA"/>
        </authorList>
    </citation>
    <scope>NUCLEOTIDE SEQUENCE</scope>
</reference>
<evidence type="ECO:0000313" key="9">
    <source>
        <dbReference type="Proteomes" id="UP000028999"/>
    </source>
</evidence>
<evidence type="ECO:0000256" key="4">
    <source>
        <dbReference type="ARBA" id="ARBA00023163"/>
    </source>
</evidence>
<feature type="domain" description="BHLH" evidence="6">
    <location>
        <begin position="111"/>
        <end position="160"/>
    </location>
</feature>
<protein>
    <submittedName>
        <fullName evidence="8">BnaA07g24700D protein</fullName>
    </submittedName>
</protein>
<reference evidence="7" key="3">
    <citation type="submission" date="2020-01" db="EMBL/GenBank/DDBJ databases">
        <authorList>
            <consortium name="Zhejiang university"/>
        </authorList>
    </citation>
    <scope>NUCLEOTIDE SEQUENCE</scope>
</reference>
<reference evidence="8 9" key="1">
    <citation type="journal article" date="2014" name="Science">
        <title>Plant genetics. Early allopolyploid evolution in the post-Neolithic Brassica napus oilseed genome.</title>
        <authorList>
            <person name="Chalhoub B."/>
            <person name="Denoeud F."/>
            <person name="Liu S."/>
            <person name="Parkin I.A."/>
            <person name="Tang H."/>
            <person name="Wang X."/>
            <person name="Chiquet J."/>
            <person name="Belcram H."/>
            <person name="Tong C."/>
            <person name="Samans B."/>
            <person name="Correa M."/>
            <person name="Da Silva C."/>
            <person name="Just J."/>
            <person name="Falentin C."/>
            <person name="Koh C.S."/>
            <person name="Le Clainche I."/>
            <person name="Bernard M."/>
            <person name="Bento P."/>
            <person name="Noel B."/>
            <person name="Labadie K."/>
            <person name="Alberti A."/>
            <person name="Charles M."/>
            <person name="Arnaud D."/>
            <person name="Guo H."/>
            <person name="Daviaud C."/>
            <person name="Alamery S."/>
            <person name="Jabbari K."/>
            <person name="Zhao M."/>
            <person name="Edger P.P."/>
            <person name="Chelaifa H."/>
            <person name="Tack D."/>
            <person name="Lassalle G."/>
            <person name="Mestiri I."/>
            <person name="Schnel N."/>
            <person name="Le Paslier M.C."/>
            <person name="Fan G."/>
            <person name="Renault V."/>
            <person name="Bayer P.E."/>
            <person name="Golicz A.A."/>
            <person name="Manoli S."/>
            <person name="Lee T.H."/>
            <person name="Thi V.H."/>
            <person name="Chalabi S."/>
            <person name="Hu Q."/>
            <person name="Fan C."/>
            <person name="Tollenaere R."/>
            <person name="Lu Y."/>
            <person name="Battail C."/>
            <person name="Shen J."/>
            <person name="Sidebottom C.H."/>
            <person name="Wang X."/>
            <person name="Canaguier A."/>
            <person name="Chauveau A."/>
            <person name="Berard A."/>
            <person name="Deniot G."/>
            <person name="Guan M."/>
            <person name="Liu Z."/>
            <person name="Sun F."/>
            <person name="Lim Y.P."/>
            <person name="Lyons E."/>
            <person name="Town C.D."/>
            <person name="Bancroft I."/>
            <person name="Wang X."/>
            <person name="Meng J."/>
            <person name="Ma J."/>
            <person name="Pires J.C."/>
            <person name="King G.J."/>
            <person name="Brunel D."/>
            <person name="Delourme R."/>
            <person name="Renard M."/>
            <person name="Aury J.M."/>
            <person name="Adams K.L."/>
            <person name="Batley J."/>
            <person name="Snowdon R.J."/>
            <person name="Tost J."/>
            <person name="Edwards D."/>
            <person name="Zhou Y."/>
            <person name="Hua W."/>
            <person name="Sharpe A.G."/>
            <person name="Paterson A.H."/>
            <person name="Guan C."/>
            <person name="Wincker P."/>
        </authorList>
    </citation>
    <scope>NUCLEOTIDE SEQUENCE [LARGE SCALE GENOMIC DNA]</scope>
    <source>
        <strain evidence="9">cv. Darmor-bzh</strain>
    </source>
</reference>
<evidence type="ECO:0000256" key="1">
    <source>
        <dbReference type="ARBA" id="ARBA00004123"/>
    </source>
</evidence>
<dbReference type="Gene3D" id="4.10.280.10">
    <property type="entry name" value="Helix-loop-helix DNA-binding domain"/>
    <property type="match status" value="1"/>
</dbReference>
<dbReference type="InterPro" id="IPR031066">
    <property type="entry name" value="bHLH_ALC-like_plant"/>
</dbReference>
<dbReference type="Proteomes" id="UP000028999">
    <property type="component" value="Unassembled WGS sequence"/>
</dbReference>
<proteinExistence type="predicted"/>
<dbReference type="PANTHER" id="PTHR45855:SF55">
    <property type="entry name" value="(RAPE) HYPOTHETICAL PROTEIN"/>
    <property type="match status" value="1"/>
</dbReference>
<evidence type="ECO:0000256" key="5">
    <source>
        <dbReference type="ARBA" id="ARBA00023242"/>
    </source>
</evidence>
<accession>A0A078F1W7</accession>
<dbReference type="EMBL" id="LK031978">
    <property type="protein sequence ID" value="CDY07391.1"/>
    <property type="molecule type" value="Genomic_DNA"/>
</dbReference>
<dbReference type="InterPro" id="IPR036638">
    <property type="entry name" value="HLH_DNA-bd_sf"/>
</dbReference>
<keyword evidence="9" id="KW-1185">Reference proteome</keyword>
<dbReference type="InterPro" id="IPR011598">
    <property type="entry name" value="bHLH_dom"/>
</dbReference>
<dbReference type="EMBL" id="LR758607">
    <property type="protein sequence ID" value="CAA8392225.1"/>
    <property type="molecule type" value="Genomic_DNA"/>
</dbReference>
<comment type="subcellular location">
    <subcellularLocation>
        <location evidence="1">Nucleus</location>
    </subcellularLocation>
</comment>
<dbReference type="EMBL" id="LR757384">
    <property type="protein sequence ID" value="CAA8287613.1"/>
    <property type="molecule type" value="Genomic_DNA"/>
</dbReference>
<dbReference type="GO" id="GO:0003677">
    <property type="term" value="F:DNA binding"/>
    <property type="evidence" value="ECO:0007669"/>
    <property type="project" value="UniProtKB-KW"/>
</dbReference>
<dbReference type="EMBL" id="LR759566">
    <property type="protein sequence ID" value="CAA8403882.1"/>
    <property type="molecule type" value="Genomic_DNA"/>
</dbReference>
<dbReference type="GO" id="GO:0046983">
    <property type="term" value="F:protein dimerization activity"/>
    <property type="evidence" value="ECO:0007669"/>
    <property type="project" value="InterPro"/>
</dbReference>
<dbReference type="PaxDb" id="3708-A0A078F1W7"/>
<evidence type="ECO:0000313" key="8">
    <source>
        <dbReference type="EMBL" id="CDY07391.1"/>
    </source>
</evidence>
<dbReference type="SMART" id="SM00353">
    <property type="entry name" value="HLH"/>
    <property type="match status" value="1"/>
</dbReference>
<evidence type="ECO:0000313" key="7">
    <source>
        <dbReference type="EMBL" id="CAA8287613.1"/>
    </source>
</evidence>
<organism evidence="8 9">
    <name type="scientific">Brassica napus</name>
    <name type="common">Rape</name>
    <dbReference type="NCBI Taxonomy" id="3708"/>
    <lineage>
        <taxon>Eukaryota</taxon>
        <taxon>Viridiplantae</taxon>
        <taxon>Streptophyta</taxon>
        <taxon>Embryophyta</taxon>
        <taxon>Tracheophyta</taxon>
        <taxon>Spermatophyta</taxon>
        <taxon>Magnoliopsida</taxon>
        <taxon>eudicotyledons</taxon>
        <taxon>Gunneridae</taxon>
        <taxon>Pentapetalae</taxon>
        <taxon>rosids</taxon>
        <taxon>malvids</taxon>
        <taxon>Brassicales</taxon>
        <taxon>Brassicaceae</taxon>
        <taxon>Brassiceae</taxon>
        <taxon>Brassica</taxon>
    </lineage>
</organism>
<evidence type="ECO:0000256" key="2">
    <source>
        <dbReference type="ARBA" id="ARBA00023015"/>
    </source>
</evidence>
<dbReference type="GO" id="GO:0005634">
    <property type="term" value="C:nucleus"/>
    <property type="evidence" value="ECO:0000318"/>
    <property type="project" value="GO_Central"/>
</dbReference>
<dbReference type="SUPFAM" id="SSF47459">
    <property type="entry name" value="HLH, helix-loop-helix DNA-binding domain"/>
    <property type="match status" value="1"/>
</dbReference>
<dbReference type="CDD" id="cd19698">
    <property type="entry name" value="bHLH_AtMEE8_like"/>
    <property type="match status" value="1"/>
</dbReference>
<keyword evidence="5" id="KW-0539">Nucleus</keyword>
<dbReference type="STRING" id="3708.A0A078F1W7"/>
<dbReference type="AlphaFoldDB" id="A0A078F1W7"/>